<organism evidence="1 2">
    <name type="scientific">Flavonifractor plautii</name>
    <name type="common">Fusobacterium plautii</name>
    <dbReference type="NCBI Taxonomy" id="292800"/>
    <lineage>
        <taxon>Bacteria</taxon>
        <taxon>Bacillati</taxon>
        <taxon>Bacillota</taxon>
        <taxon>Clostridia</taxon>
        <taxon>Eubacteriales</taxon>
        <taxon>Oscillospiraceae</taxon>
        <taxon>Flavonifractor</taxon>
    </lineage>
</organism>
<dbReference type="Proteomes" id="UP000095746">
    <property type="component" value="Unassembled WGS sequence"/>
</dbReference>
<evidence type="ECO:0000313" key="2">
    <source>
        <dbReference type="Proteomes" id="UP000095746"/>
    </source>
</evidence>
<proteinExistence type="predicted"/>
<protein>
    <submittedName>
        <fullName evidence="1">Uncharacterized protein</fullName>
    </submittedName>
</protein>
<dbReference type="AlphaFoldDB" id="A0A174SVC1"/>
<reference evidence="1 2" key="1">
    <citation type="submission" date="2015-09" db="EMBL/GenBank/DDBJ databases">
        <authorList>
            <consortium name="Pathogen Informatics"/>
        </authorList>
    </citation>
    <scope>NUCLEOTIDE SEQUENCE [LARGE SCALE GENOMIC DNA]</scope>
    <source>
        <strain evidence="1 2">2789STDY5608854</strain>
    </source>
</reference>
<sequence length="89" mass="9765">MMVVCRGVGVGRATSGGALMRPNTIAPATMMAATTVRAIYSPNRIFCFLVRGRPGFFSRLVSFSRRGLSGFCTRAPPRWFFLCSGFINH</sequence>
<evidence type="ECO:0000313" key="1">
    <source>
        <dbReference type="EMBL" id="CUP99628.1"/>
    </source>
</evidence>
<name>A0A174SVC1_FLAPL</name>
<accession>A0A174SVC1</accession>
<gene>
    <name evidence="1" type="ORF">ERS852411_03847</name>
</gene>
<dbReference type="EMBL" id="CYZT01000609">
    <property type="protein sequence ID" value="CUP99628.1"/>
    <property type="molecule type" value="Genomic_DNA"/>
</dbReference>